<dbReference type="Proteomes" id="UP000308600">
    <property type="component" value="Unassembled WGS sequence"/>
</dbReference>
<evidence type="ECO:0000313" key="2">
    <source>
        <dbReference type="Proteomes" id="UP000308600"/>
    </source>
</evidence>
<name>A0ACD3AKD6_9AGAR</name>
<accession>A0ACD3AKD6</accession>
<organism evidence="1 2">
    <name type="scientific">Pluteus cervinus</name>
    <dbReference type="NCBI Taxonomy" id="181527"/>
    <lineage>
        <taxon>Eukaryota</taxon>
        <taxon>Fungi</taxon>
        <taxon>Dikarya</taxon>
        <taxon>Basidiomycota</taxon>
        <taxon>Agaricomycotina</taxon>
        <taxon>Agaricomycetes</taxon>
        <taxon>Agaricomycetidae</taxon>
        <taxon>Agaricales</taxon>
        <taxon>Pluteineae</taxon>
        <taxon>Pluteaceae</taxon>
        <taxon>Pluteus</taxon>
    </lineage>
</organism>
<sequence length="166" mass="18925">MEFLQPVRFSMTALGMWNDCNTPPPAPDFDSPLFQKVTHLDLTDNWEFWKHWTKFDSLPNLTHLELRLGSENDFKKVRQPLRAILSSCKKLEVLVILVNYQPGCILGLTAIGDPRCVVLRQASLTENWEAHARGKTDRWVKAESVVRAQRRAIAVHSKPSSSKSLS</sequence>
<dbReference type="EMBL" id="ML208413">
    <property type="protein sequence ID" value="TFK66186.1"/>
    <property type="molecule type" value="Genomic_DNA"/>
</dbReference>
<reference evidence="1 2" key="1">
    <citation type="journal article" date="2019" name="Nat. Ecol. Evol.">
        <title>Megaphylogeny resolves global patterns of mushroom evolution.</title>
        <authorList>
            <person name="Varga T."/>
            <person name="Krizsan K."/>
            <person name="Foldi C."/>
            <person name="Dima B."/>
            <person name="Sanchez-Garcia M."/>
            <person name="Sanchez-Ramirez S."/>
            <person name="Szollosi G.J."/>
            <person name="Szarkandi J.G."/>
            <person name="Papp V."/>
            <person name="Albert L."/>
            <person name="Andreopoulos W."/>
            <person name="Angelini C."/>
            <person name="Antonin V."/>
            <person name="Barry K.W."/>
            <person name="Bougher N.L."/>
            <person name="Buchanan P."/>
            <person name="Buyck B."/>
            <person name="Bense V."/>
            <person name="Catcheside P."/>
            <person name="Chovatia M."/>
            <person name="Cooper J."/>
            <person name="Damon W."/>
            <person name="Desjardin D."/>
            <person name="Finy P."/>
            <person name="Geml J."/>
            <person name="Haridas S."/>
            <person name="Hughes K."/>
            <person name="Justo A."/>
            <person name="Karasinski D."/>
            <person name="Kautmanova I."/>
            <person name="Kiss B."/>
            <person name="Kocsube S."/>
            <person name="Kotiranta H."/>
            <person name="LaButti K.M."/>
            <person name="Lechner B.E."/>
            <person name="Liimatainen K."/>
            <person name="Lipzen A."/>
            <person name="Lukacs Z."/>
            <person name="Mihaltcheva S."/>
            <person name="Morgado L.N."/>
            <person name="Niskanen T."/>
            <person name="Noordeloos M.E."/>
            <person name="Ohm R.A."/>
            <person name="Ortiz-Santana B."/>
            <person name="Ovrebo C."/>
            <person name="Racz N."/>
            <person name="Riley R."/>
            <person name="Savchenko A."/>
            <person name="Shiryaev A."/>
            <person name="Soop K."/>
            <person name="Spirin V."/>
            <person name="Szebenyi C."/>
            <person name="Tomsovsky M."/>
            <person name="Tulloss R.E."/>
            <person name="Uehling J."/>
            <person name="Grigoriev I.V."/>
            <person name="Vagvolgyi C."/>
            <person name="Papp T."/>
            <person name="Martin F.M."/>
            <person name="Miettinen O."/>
            <person name="Hibbett D.S."/>
            <person name="Nagy L.G."/>
        </authorList>
    </citation>
    <scope>NUCLEOTIDE SEQUENCE [LARGE SCALE GENOMIC DNA]</scope>
    <source>
        <strain evidence="1 2">NL-1719</strain>
    </source>
</reference>
<proteinExistence type="predicted"/>
<gene>
    <name evidence="1" type="ORF">BDN72DRAFT_844664</name>
</gene>
<keyword evidence="2" id="KW-1185">Reference proteome</keyword>
<protein>
    <submittedName>
        <fullName evidence="1">Uncharacterized protein</fullName>
    </submittedName>
</protein>
<evidence type="ECO:0000313" key="1">
    <source>
        <dbReference type="EMBL" id="TFK66186.1"/>
    </source>
</evidence>